<feature type="binding site" evidence="9">
    <location>
        <position position="153"/>
    </location>
    <ligand>
        <name>ATP</name>
        <dbReference type="ChEBI" id="CHEBI:30616"/>
    </ligand>
</feature>
<dbReference type="GO" id="GO:0035556">
    <property type="term" value="P:intracellular signal transduction"/>
    <property type="evidence" value="ECO:0007669"/>
    <property type="project" value="TreeGrafter"/>
</dbReference>
<comment type="catalytic activity">
    <reaction evidence="8">
        <text>L-seryl-[protein] + ATP = O-phospho-L-seryl-[protein] + ADP + H(+)</text>
        <dbReference type="Rhea" id="RHEA:17989"/>
        <dbReference type="Rhea" id="RHEA-COMP:9863"/>
        <dbReference type="Rhea" id="RHEA-COMP:11604"/>
        <dbReference type="ChEBI" id="CHEBI:15378"/>
        <dbReference type="ChEBI" id="CHEBI:29999"/>
        <dbReference type="ChEBI" id="CHEBI:30616"/>
        <dbReference type="ChEBI" id="CHEBI:83421"/>
        <dbReference type="ChEBI" id="CHEBI:456216"/>
        <dbReference type="EC" id="2.7.11.1"/>
    </reaction>
</comment>
<dbReference type="Proteomes" id="UP000316759">
    <property type="component" value="Unassembled WGS sequence"/>
</dbReference>
<keyword evidence="3" id="KW-0808">Transferase</keyword>
<evidence type="ECO:0000313" key="11">
    <source>
        <dbReference type="EMBL" id="TPP64141.1"/>
    </source>
</evidence>
<evidence type="ECO:0000256" key="3">
    <source>
        <dbReference type="ARBA" id="ARBA00022679"/>
    </source>
</evidence>
<dbReference type="PANTHER" id="PTHR24346:SF82">
    <property type="entry name" value="KP78A-RELATED"/>
    <property type="match status" value="1"/>
</dbReference>
<dbReference type="Gene3D" id="1.10.8.10">
    <property type="entry name" value="DNA helicase RuvA subunit, C-terminal domain"/>
    <property type="match status" value="1"/>
</dbReference>
<dbReference type="EC" id="2.7.11.1" evidence="1"/>
<comment type="catalytic activity">
    <reaction evidence="7">
        <text>L-threonyl-[protein] + ATP = O-phospho-L-threonyl-[protein] + ADP + H(+)</text>
        <dbReference type="Rhea" id="RHEA:46608"/>
        <dbReference type="Rhea" id="RHEA-COMP:11060"/>
        <dbReference type="Rhea" id="RHEA-COMP:11605"/>
        <dbReference type="ChEBI" id="CHEBI:15378"/>
        <dbReference type="ChEBI" id="CHEBI:30013"/>
        <dbReference type="ChEBI" id="CHEBI:30616"/>
        <dbReference type="ChEBI" id="CHEBI:61977"/>
        <dbReference type="ChEBI" id="CHEBI:456216"/>
        <dbReference type="EC" id="2.7.11.1"/>
    </reaction>
</comment>
<evidence type="ECO:0000256" key="2">
    <source>
        <dbReference type="ARBA" id="ARBA00022527"/>
    </source>
</evidence>
<keyword evidence="4 9" id="KW-0547">Nucleotide-binding</keyword>
<comment type="caution">
    <text evidence="11">The sequence shown here is derived from an EMBL/GenBank/DDBJ whole genome shotgun (WGS) entry which is preliminary data.</text>
</comment>
<dbReference type="InterPro" id="IPR000719">
    <property type="entry name" value="Prot_kinase_dom"/>
</dbReference>
<dbReference type="Gene3D" id="1.10.510.10">
    <property type="entry name" value="Transferase(Phosphotransferase) domain 1"/>
    <property type="match status" value="2"/>
</dbReference>
<proteinExistence type="predicted"/>
<keyword evidence="12" id="KW-1185">Reference proteome</keyword>
<evidence type="ECO:0000256" key="9">
    <source>
        <dbReference type="PROSITE-ProRule" id="PRU10141"/>
    </source>
</evidence>
<dbReference type="InterPro" id="IPR017441">
    <property type="entry name" value="Protein_kinase_ATP_BS"/>
</dbReference>
<dbReference type="STRING" id="46835.A0A504YVX1"/>
<dbReference type="EMBL" id="SUNJ01004827">
    <property type="protein sequence ID" value="TPP64141.1"/>
    <property type="molecule type" value="Genomic_DNA"/>
</dbReference>
<dbReference type="GO" id="GO:0005524">
    <property type="term" value="F:ATP binding"/>
    <property type="evidence" value="ECO:0007669"/>
    <property type="project" value="UniProtKB-UniRule"/>
</dbReference>
<dbReference type="GO" id="GO:0050321">
    <property type="term" value="F:tau-protein kinase activity"/>
    <property type="evidence" value="ECO:0007669"/>
    <property type="project" value="TreeGrafter"/>
</dbReference>
<dbReference type="InterPro" id="IPR011009">
    <property type="entry name" value="Kinase-like_dom_sf"/>
</dbReference>
<dbReference type="AlphaFoldDB" id="A0A504YVX1"/>
<protein>
    <recommendedName>
        <fullName evidence="1">non-specific serine/threonine protein kinase</fullName>
        <ecNumber evidence="1">2.7.11.1</ecNumber>
    </recommendedName>
</protein>
<dbReference type="PROSITE" id="PS00107">
    <property type="entry name" value="PROTEIN_KINASE_ATP"/>
    <property type="match status" value="1"/>
</dbReference>
<dbReference type="Pfam" id="PF00069">
    <property type="entry name" value="Pkinase"/>
    <property type="match status" value="1"/>
</dbReference>
<organism evidence="11 12">
    <name type="scientific">Fasciola gigantica</name>
    <name type="common">Giant liver fluke</name>
    <dbReference type="NCBI Taxonomy" id="46835"/>
    <lineage>
        <taxon>Eukaryota</taxon>
        <taxon>Metazoa</taxon>
        <taxon>Spiralia</taxon>
        <taxon>Lophotrochozoa</taxon>
        <taxon>Platyhelminthes</taxon>
        <taxon>Trematoda</taxon>
        <taxon>Digenea</taxon>
        <taxon>Plagiorchiida</taxon>
        <taxon>Echinostomata</taxon>
        <taxon>Echinostomatoidea</taxon>
        <taxon>Fasciolidae</taxon>
        <taxon>Fasciola</taxon>
    </lineage>
</organism>
<accession>A0A504YVX1</accession>
<dbReference type="FunFam" id="3.30.200.20:FF:000003">
    <property type="entry name" value="Non-specific serine/threonine protein kinase"/>
    <property type="match status" value="1"/>
</dbReference>
<name>A0A504YVX1_FASGI</name>
<keyword evidence="5 11" id="KW-0418">Kinase</keyword>
<evidence type="ECO:0000256" key="5">
    <source>
        <dbReference type="ARBA" id="ARBA00022777"/>
    </source>
</evidence>
<evidence type="ECO:0000256" key="4">
    <source>
        <dbReference type="ARBA" id="ARBA00022741"/>
    </source>
</evidence>
<evidence type="ECO:0000256" key="7">
    <source>
        <dbReference type="ARBA" id="ARBA00047899"/>
    </source>
</evidence>
<feature type="non-terminal residue" evidence="11">
    <location>
        <position position="1"/>
    </location>
</feature>
<evidence type="ECO:0000259" key="10">
    <source>
        <dbReference type="PROSITE" id="PS50011"/>
    </source>
</evidence>
<dbReference type="CDD" id="cd14337">
    <property type="entry name" value="UBA_MARK_Par1"/>
    <property type="match status" value="1"/>
</dbReference>
<keyword evidence="6 9" id="KW-0067">ATP-binding</keyword>
<dbReference type="OrthoDB" id="504170at2759"/>
<dbReference type="PROSITE" id="PS50011">
    <property type="entry name" value="PROTEIN_KINASE_DOM"/>
    <property type="match status" value="1"/>
</dbReference>
<feature type="domain" description="Protein kinase" evidence="10">
    <location>
        <begin position="124"/>
        <end position="381"/>
    </location>
</feature>
<dbReference type="FunFam" id="1.10.510.10:FF:000571">
    <property type="entry name" value="Maternal embryonic leucine zipper kinase"/>
    <property type="match status" value="1"/>
</dbReference>
<sequence length="381" mass="43299">VINIICGHSLYCRLYNQGNATCRAYNDDNIKTNDLAPSTRNNRISPIKGSANSTTSNYNSYTGTDLNGTINGSGKTGHQYVNGNGSVHPVSKKPEIRLSSVPTSPVAEKRVVPEVPNTSRVGKYTILRTVGRGNFAQVKLAVHLTTGCEVAIKMIDKTSLSENCLIKLAREVRVLKSLSHPNVVRLYEVIETTRHVYMVMEYAKNGEVFEHLLKAGRMAETKVRVIFRQLFSAVEYCHKKNIVHRDLKELHSRVLSGKYRIPFYMSGDCEAILKKMLVLNPTKRATLRELMKEKWINIGYENDPLQPYVEPQMDYNDPIRRAIMNELGFSPEDLRDAFENYRFNNVTATYLLLADTETRHRITRKLQNGSHVGARNLFFKE</sequence>
<evidence type="ECO:0000313" key="12">
    <source>
        <dbReference type="Proteomes" id="UP000316759"/>
    </source>
</evidence>
<reference evidence="11 12" key="1">
    <citation type="submission" date="2019-04" db="EMBL/GenBank/DDBJ databases">
        <title>Annotation for the trematode Fasciola gigantica.</title>
        <authorList>
            <person name="Choi Y.-J."/>
        </authorList>
    </citation>
    <scope>NUCLEOTIDE SEQUENCE [LARGE SCALE GENOMIC DNA]</scope>
    <source>
        <strain evidence="11">Uganda_cow_1</strain>
    </source>
</reference>
<dbReference type="GO" id="GO:0000226">
    <property type="term" value="P:microtubule cytoskeleton organization"/>
    <property type="evidence" value="ECO:0007669"/>
    <property type="project" value="TreeGrafter"/>
</dbReference>
<evidence type="ECO:0000256" key="6">
    <source>
        <dbReference type="ARBA" id="ARBA00022840"/>
    </source>
</evidence>
<evidence type="ECO:0000256" key="8">
    <source>
        <dbReference type="ARBA" id="ARBA00048679"/>
    </source>
</evidence>
<keyword evidence="2" id="KW-0723">Serine/threonine-protein kinase</keyword>
<dbReference type="PANTHER" id="PTHR24346">
    <property type="entry name" value="MAP/MICROTUBULE AFFINITY-REGULATING KINASE"/>
    <property type="match status" value="1"/>
</dbReference>
<gene>
    <name evidence="11" type="ORF">FGIG_07602</name>
</gene>
<dbReference type="SUPFAM" id="SSF56112">
    <property type="entry name" value="Protein kinase-like (PK-like)"/>
    <property type="match status" value="1"/>
</dbReference>
<dbReference type="GO" id="GO:0005737">
    <property type="term" value="C:cytoplasm"/>
    <property type="evidence" value="ECO:0007669"/>
    <property type="project" value="TreeGrafter"/>
</dbReference>
<evidence type="ECO:0000256" key="1">
    <source>
        <dbReference type="ARBA" id="ARBA00012513"/>
    </source>
</evidence>